<protein>
    <recommendedName>
        <fullName evidence="4">Membrane anchor Opy2 N-terminal domain-containing protein</fullName>
    </recommendedName>
</protein>
<evidence type="ECO:0000313" key="2">
    <source>
        <dbReference type="EMBL" id="RIB21324.1"/>
    </source>
</evidence>
<sequence length="82" mass="9212">MKSRVQVFLVFLILVLVLIAQTNARKFKSRPIKQIKPIPKTTAPTKQDPITTTKNCRSNCPPCAYSKTNPCNTFVACEQICD</sequence>
<keyword evidence="3" id="KW-1185">Reference proteome</keyword>
<feature type="chain" id="PRO_5017391031" description="Membrane anchor Opy2 N-terminal domain-containing protein" evidence="1">
    <location>
        <begin position="25"/>
        <end position="82"/>
    </location>
</feature>
<evidence type="ECO:0000313" key="3">
    <source>
        <dbReference type="Proteomes" id="UP000266673"/>
    </source>
</evidence>
<proteinExistence type="predicted"/>
<organism evidence="2 3">
    <name type="scientific">Gigaspora rosea</name>
    <dbReference type="NCBI Taxonomy" id="44941"/>
    <lineage>
        <taxon>Eukaryota</taxon>
        <taxon>Fungi</taxon>
        <taxon>Fungi incertae sedis</taxon>
        <taxon>Mucoromycota</taxon>
        <taxon>Glomeromycotina</taxon>
        <taxon>Glomeromycetes</taxon>
        <taxon>Diversisporales</taxon>
        <taxon>Gigasporaceae</taxon>
        <taxon>Gigaspora</taxon>
    </lineage>
</organism>
<dbReference type="EMBL" id="QKWP01000367">
    <property type="protein sequence ID" value="RIB21324.1"/>
    <property type="molecule type" value="Genomic_DNA"/>
</dbReference>
<gene>
    <name evidence="2" type="ORF">C2G38_2078589</name>
</gene>
<feature type="signal peptide" evidence="1">
    <location>
        <begin position="1"/>
        <end position="24"/>
    </location>
</feature>
<evidence type="ECO:0008006" key="4">
    <source>
        <dbReference type="Google" id="ProtNLM"/>
    </source>
</evidence>
<dbReference type="AlphaFoldDB" id="A0A397VFT8"/>
<accession>A0A397VFT8</accession>
<comment type="caution">
    <text evidence="2">The sequence shown here is derived from an EMBL/GenBank/DDBJ whole genome shotgun (WGS) entry which is preliminary data.</text>
</comment>
<reference evidence="2 3" key="1">
    <citation type="submission" date="2018-06" db="EMBL/GenBank/DDBJ databases">
        <title>Comparative genomics reveals the genomic features of Rhizophagus irregularis, R. cerebriforme, R. diaphanum and Gigaspora rosea, and their symbiotic lifestyle signature.</title>
        <authorList>
            <person name="Morin E."/>
            <person name="San Clemente H."/>
            <person name="Chen E.C.H."/>
            <person name="De La Providencia I."/>
            <person name="Hainaut M."/>
            <person name="Kuo A."/>
            <person name="Kohler A."/>
            <person name="Murat C."/>
            <person name="Tang N."/>
            <person name="Roy S."/>
            <person name="Loubradou J."/>
            <person name="Henrissat B."/>
            <person name="Grigoriev I.V."/>
            <person name="Corradi N."/>
            <person name="Roux C."/>
            <person name="Martin F.M."/>
        </authorList>
    </citation>
    <scope>NUCLEOTIDE SEQUENCE [LARGE SCALE GENOMIC DNA]</scope>
    <source>
        <strain evidence="2 3">DAOM 194757</strain>
    </source>
</reference>
<evidence type="ECO:0000256" key="1">
    <source>
        <dbReference type="SAM" id="SignalP"/>
    </source>
</evidence>
<keyword evidence="1" id="KW-0732">Signal</keyword>
<dbReference type="Proteomes" id="UP000266673">
    <property type="component" value="Unassembled WGS sequence"/>
</dbReference>
<name>A0A397VFT8_9GLOM</name>